<evidence type="ECO:0000313" key="2">
    <source>
        <dbReference type="Proteomes" id="UP000321175"/>
    </source>
</evidence>
<dbReference type="GeneID" id="69254588"/>
<gene>
    <name evidence="1" type="ORF">EMU01_25730</name>
</gene>
<dbReference type="RefSeq" id="WP_071867398.1">
    <property type="nucleotide sequence ID" value="NZ_BJWA01000025.1"/>
</dbReference>
<evidence type="ECO:0000313" key="1">
    <source>
        <dbReference type="EMBL" id="GEL81429.1"/>
    </source>
</evidence>
<dbReference type="Proteomes" id="UP000321175">
    <property type="component" value="Unassembled WGS sequence"/>
</dbReference>
<organism evidence="1 2">
    <name type="scientific">Enterococcus mundtii</name>
    <dbReference type="NCBI Taxonomy" id="53346"/>
    <lineage>
        <taxon>Bacteria</taxon>
        <taxon>Bacillati</taxon>
        <taxon>Bacillota</taxon>
        <taxon>Bacilli</taxon>
        <taxon>Lactobacillales</taxon>
        <taxon>Enterococcaceae</taxon>
        <taxon>Enterococcus</taxon>
    </lineage>
</organism>
<reference evidence="1 2" key="1">
    <citation type="submission" date="2019-07" db="EMBL/GenBank/DDBJ databases">
        <title>Whole genome shotgun sequence of Enterococcus mundtii NBRC 100490.</title>
        <authorList>
            <person name="Hosoyama A."/>
            <person name="Uohara A."/>
            <person name="Ohji S."/>
            <person name="Ichikawa N."/>
        </authorList>
    </citation>
    <scope>NUCLEOTIDE SEQUENCE [LARGE SCALE GENOMIC DNA]</scope>
    <source>
        <strain evidence="1 2">NBRC 100490</strain>
    </source>
</reference>
<dbReference type="Pfam" id="PF20457">
    <property type="entry name" value="DUF6710"/>
    <property type="match status" value="1"/>
</dbReference>
<comment type="caution">
    <text evidence="1">The sequence shown here is derived from an EMBL/GenBank/DDBJ whole genome shotgun (WGS) entry which is preliminary data.</text>
</comment>
<accession>A0ABQ0VFJ6</accession>
<sequence length="272" mass="31852">MSDYLKVNSSKLQHHTNNPMFEKYIEQAKFIIAESPICEDELHPIFSFVKQITDYITIKAAMNSYSNPYPDIGNMFEKFFEGKGSKQSIEKISKILLKKTSRENTLSYKKEGYKVIDYDLSIDLANNPIVLNPWMLQRVVNAITSIATKDNEFDRKKGGKNIINKFYYPTGISICHGGHHSQYSAKIKGKGITSIQEVINIEKYYDYVKFNGEYFEYRFNKFKNFFLPHREYITTEDEFYAGILFEIGRLLKNRIDIFPKDIQKVIHYAEDD</sequence>
<proteinExistence type="predicted"/>
<protein>
    <submittedName>
        <fullName evidence="1">Uncharacterized protein</fullName>
    </submittedName>
</protein>
<keyword evidence="2" id="KW-1185">Reference proteome</keyword>
<name>A0ABQ0VFJ6_ENTMU</name>
<dbReference type="InterPro" id="IPR046556">
    <property type="entry name" value="DUF6710"/>
</dbReference>
<dbReference type="EMBL" id="BJWA01000025">
    <property type="protein sequence ID" value="GEL81429.1"/>
    <property type="molecule type" value="Genomic_DNA"/>
</dbReference>